<dbReference type="EMBL" id="CAGKOT010000030">
    <property type="protein sequence ID" value="CAB5372088.1"/>
    <property type="molecule type" value="Genomic_DNA"/>
</dbReference>
<evidence type="ECO:0000256" key="1">
    <source>
        <dbReference type="ARBA" id="ARBA00007061"/>
    </source>
</evidence>
<feature type="domain" description="Hydroxymethylglutaryl-coenzyme A synthase C-terminal" evidence="7">
    <location>
        <begin position="218"/>
        <end position="489"/>
    </location>
</feature>
<evidence type="ECO:0000256" key="4">
    <source>
        <dbReference type="PIRSR" id="PIRSR610122-2"/>
    </source>
</evidence>
<comment type="function">
    <text evidence="5">Catalyzes the condensation of acetyl-CoA with acetoacetyl-CoA to form HMG-CoA.</text>
</comment>
<evidence type="ECO:0000256" key="5">
    <source>
        <dbReference type="RuleBase" id="RU364071"/>
    </source>
</evidence>
<feature type="active site" description="Proton donor/acceptor" evidence="3">
    <location>
        <position position="126"/>
    </location>
</feature>
<comment type="catalytic activity">
    <reaction evidence="5">
        <text>acetoacetyl-CoA + acetyl-CoA + H2O = (3S)-3-hydroxy-3-methylglutaryl-CoA + CoA + H(+)</text>
        <dbReference type="Rhea" id="RHEA:10188"/>
        <dbReference type="ChEBI" id="CHEBI:15377"/>
        <dbReference type="ChEBI" id="CHEBI:15378"/>
        <dbReference type="ChEBI" id="CHEBI:43074"/>
        <dbReference type="ChEBI" id="CHEBI:57286"/>
        <dbReference type="ChEBI" id="CHEBI:57287"/>
        <dbReference type="ChEBI" id="CHEBI:57288"/>
        <dbReference type="EC" id="2.3.3.10"/>
    </reaction>
</comment>
<dbReference type="InterPro" id="IPR000590">
    <property type="entry name" value="HMG_CoA_synt_AS"/>
</dbReference>
<evidence type="ECO:0000256" key="2">
    <source>
        <dbReference type="ARBA" id="ARBA00022679"/>
    </source>
</evidence>
<reference evidence="8" key="1">
    <citation type="submission" date="2020-05" db="EMBL/GenBank/DDBJ databases">
        <authorList>
            <person name="Rincon C."/>
            <person name="Sanders R I."/>
            <person name="Robbins C."/>
            <person name="Chaturvedi A."/>
        </authorList>
    </citation>
    <scope>NUCLEOTIDE SEQUENCE</scope>
    <source>
        <strain evidence="8">CHB12</strain>
    </source>
</reference>
<comment type="similarity">
    <text evidence="1 5">Belongs to the thiolase-like superfamily. HMG-CoA synthase family.</text>
</comment>
<dbReference type="NCBIfam" id="TIGR01833">
    <property type="entry name" value="HMG-CoA-S_euk"/>
    <property type="match status" value="1"/>
</dbReference>
<protein>
    <recommendedName>
        <fullName evidence="5">Hydroxymethylglutaryl-CoA synthase</fullName>
        <shortName evidence="5">HMG-CoA synthase</shortName>
        <ecNumber evidence="5">2.3.3.10</ecNumber>
    </recommendedName>
    <alternativeName>
        <fullName evidence="5">3-hydroxy-3-methylglutaryl coenzyme A synthase</fullName>
    </alternativeName>
</protein>
<sequence length="491" mass="55453">MIIFNVNVIKYKKNKFGLASFGAFFQICYKNIVLQFPNNFMSLYPENVGILAVELYFPKRYVDQAELEKHDGVSAGKYTIGLGQTKMGFCDDREDINSIALTVVHNLIEKYKISYNDIGRIEVGTETIIDKSKSVKSVLMQLFKESGNTDIEGIDTTNACYGGTSALFNAINWIESSSWDGRYAIVIAGDIAVYATGPARPTGGAGCVALLIGKDAPIVFDRGLRGTHMEHAWDFYKPDLSSEFPEVDGQLSNECYLKSLDKCYDRYMTKLTTKEKVETPTIKLFDYVLFHAPYCKLVQKSYARLYYNDFKRNPDNSIFASVQQFKDMSVEESFRSKDLEKAFITLSKSDYNKRVIPTLLAATQIGNMYCASLYGSLASLLSNVPSDELIGKRVGMFSYGSGLSSSFFSFQIKKSIADISKVLDVPNRLKSRLELTPKQFSEVMRLREETHGKKGYKPVGDDSLVKDAFFSGTYYLEEIDSKWRRSYKRTT</sequence>
<evidence type="ECO:0000259" key="6">
    <source>
        <dbReference type="Pfam" id="PF01154"/>
    </source>
</evidence>
<dbReference type="OrthoDB" id="1269963at2759"/>
<dbReference type="PANTHER" id="PTHR43323">
    <property type="entry name" value="3-HYDROXY-3-METHYLGLUTARYL COENZYME A SYNTHASE"/>
    <property type="match status" value="1"/>
</dbReference>
<evidence type="ECO:0000259" key="7">
    <source>
        <dbReference type="Pfam" id="PF08540"/>
    </source>
</evidence>
<dbReference type="VEuPathDB" id="FungiDB:RhiirFUN_012626"/>
<dbReference type="PROSITE" id="PS01226">
    <property type="entry name" value="HMG_COA_SYNTHASE"/>
    <property type="match status" value="1"/>
</dbReference>
<dbReference type="Proteomes" id="UP000684084">
    <property type="component" value="Unassembled WGS sequence"/>
</dbReference>
<dbReference type="AlphaFoldDB" id="A0A915ZD32"/>
<feature type="active site" description="Proton donor/acceptor" evidence="3">
    <location>
        <position position="291"/>
    </location>
</feature>
<feature type="active site" description="Acyl-thioester intermediate" evidence="3">
    <location>
        <position position="160"/>
    </location>
</feature>
<evidence type="ECO:0000313" key="9">
    <source>
        <dbReference type="Proteomes" id="UP000684084"/>
    </source>
</evidence>
<dbReference type="InterPro" id="IPR010122">
    <property type="entry name" value="HMG_CoA_synthase_euk"/>
</dbReference>
<name>A0A915ZD32_9GLOM</name>
<dbReference type="GO" id="GO:0006696">
    <property type="term" value="P:ergosterol biosynthetic process"/>
    <property type="evidence" value="ECO:0007669"/>
    <property type="project" value="TreeGrafter"/>
</dbReference>
<feature type="binding site" evidence="4">
    <location>
        <position position="252"/>
    </location>
    <ligand>
        <name>CoA</name>
        <dbReference type="ChEBI" id="CHEBI:57287"/>
    </ligand>
</feature>
<dbReference type="GO" id="GO:0004421">
    <property type="term" value="F:hydroxymethylglutaryl-CoA synthase activity"/>
    <property type="evidence" value="ECO:0007669"/>
    <property type="project" value="UniProtKB-EC"/>
</dbReference>
<dbReference type="InterPro" id="IPR013528">
    <property type="entry name" value="HMG_CoA_synth_N"/>
</dbReference>
<evidence type="ECO:0000313" key="8">
    <source>
        <dbReference type="EMBL" id="CAB5372088.1"/>
    </source>
</evidence>
<evidence type="ECO:0000256" key="3">
    <source>
        <dbReference type="PIRSR" id="PIRSR610122-1"/>
    </source>
</evidence>
<keyword evidence="2 5" id="KW-0808">Transferase</keyword>
<organism evidence="8 9">
    <name type="scientific">Rhizophagus irregularis</name>
    <dbReference type="NCBI Taxonomy" id="588596"/>
    <lineage>
        <taxon>Eukaryota</taxon>
        <taxon>Fungi</taxon>
        <taxon>Fungi incertae sedis</taxon>
        <taxon>Mucoromycota</taxon>
        <taxon>Glomeromycotina</taxon>
        <taxon>Glomeromycetes</taxon>
        <taxon>Glomerales</taxon>
        <taxon>Glomeraceae</taxon>
        <taxon>Rhizophagus</taxon>
    </lineage>
</organism>
<proteinExistence type="inferred from homology"/>
<dbReference type="GO" id="GO:0006084">
    <property type="term" value="P:acetyl-CoA metabolic process"/>
    <property type="evidence" value="ECO:0007669"/>
    <property type="project" value="InterPro"/>
</dbReference>
<dbReference type="EC" id="2.3.3.10" evidence="5"/>
<dbReference type="FunFam" id="3.40.47.10:FF:000008">
    <property type="entry name" value="3-hydroxy-3-methylglutaryl coenzyme A synthase"/>
    <property type="match status" value="1"/>
</dbReference>
<accession>A0A915ZD32</accession>
<dbReference type="Pfam" id="PF08540">
    <property type="entry name" value="HMG_CoA_synt_C"/>
    <property type="match status" value="1"/>
</dbReference>
<comment type="caution">
    <text evidence="8">The sequence shown here is derived from an EMBL/GenBank/DDBJ whole genome shotgun (WGS) entry which is preliminary data.</text>
</comment>
<dbReference type="CDD" id="cd00827">
    <property type="entry name" value="init_cond_enzymes"/>
    <property type="match status" value="1"/>
</dbReference>
<feature type="domain" description="Hydroxymethylglutaryl-coenzyme A synthase N-terminal" evidence="6">
    <location>
        <begin position="44"/>
        <end position="217"/>
    </location>
</feature>
<feature type="binding site" evidence="4">
    <location>
        <position position="300"/>
    </location>
    <ligand>
        <name>CoA</name>
        <dbReference type="ChEBI" id="CHEBI:57287"/>
    </ligand>
</feature>
<dbReference type="GO" id="GO:0010142">
    <property type="term" value="P:farnesyl diphosphate biosynthetic process, mevalonate pathway"/>
    <property type="evidence" value="ECO:0007669"/>
    <property type="project" value="InterPro"/>
</dbReference>
<dbReference type="InterPro" id="IPR013746">
    <property type="entry name" value="HMG_CoA_synt_C_dom"/>
</dbReference>
<dbReference type="PANTHER" id="PTHR43323:SF2">
    <property type="entry name" value="HYDROXYMETHYLGLUTARYL-COA SYNTHASE"/>
    <property type="match status" value="1"/>
</dbReference>
<feature type="binding site" evidence="4">
    <location>
        <position position="296"/>
    </location>
    <ligand>
        <name>CoA</name>
        <dbReference type="ChEBI" id="CHEBI:57287"/>
    </ligand>
</feature>
<gene>
    <name evidence="8" type="ORF">CHRIB12_LOCUS13403</name>
</gene>
<dbReference type="Pfam" id="PF01154">
    <property type="entry name" value="HMG_CoA_synt_N"/>
    <property type="match status" value="1"/>
</dbReference>